<name>A0AA97ARS3_9CYAN</name>
<dbReference type="CDD" id="cd00200">
    <property type="entry name" value="WD40"/>
    <property type="match status" value="3"/>
</dbReference>
<dbReference type="EMBL" id="CP053586">
    <property type="protein sequence ID" value="WNZ25788.1"/>
    <property type="molecule type" value="Genomic_DNA"/>
</dbReference>
<evidence type="ECO:0000256" key="2">
    <source>
        <dbReference type="ARBA" id="ARBA00022737"/>
    </source>
</evidence>
<feature type="repeat" description="WD" evidence="3">
    <location>
        <begin position="998"/>
        <end position="1039"/>
    </location>
</feature>
<dbReference type="InterPro" id="IPR015943">
    <property type="entry name" value="WD40/YVTN_repeat-like_dom_sf"/>
</dbReference>
<dbReference type="Pfam" id="PF00931">
    <property type="entry name" value="NB-ARC"/>
    <property type="match status" value="1"/>
</dbReference>
<sequence>MEFEIALHVADEAVFLKAGRRLLPVEVAVLQGSWRRQTYEQIANETNYSVNYLKLDVGPKLWKLLSQALGETVSKTTVQAVLERQWRWNQDTGWSNSAVQTNQKISSPAQDWSEAIDVSVFHGRTSELETLAQWIVQDRCRLITVLGMGGIGKSSLAAKIAKQLQNSFEFVIWRSLRNAPPLSTLLDDVIPFLSQQQDYKAEPHRLLHWLQSHRCLVILDNVETILQAGGQAGQYQPDYEDYGDLFRLMGESVHQSCLILTSREKPAEIAMMDGIWVQSLYLNGSQDTALALIESKGLVGTDTEKLQLCEIYNSNPLALKIVASSIQNLFDGEIQGFLQTETIVFNGIRRLLDQQFERLSELEKTVMYWLAINREYTSIAELLEDIVPPVSRSHLLEALESLSWRNLIEIAPRSYRETPLQPREDSPGKYTQQSVVMEYVTEQFIEKIKAELLTQQLDFFNRFALIKTTVQDYIRESQIRVILMPIVTALRQTFREAESESHLRQILKCCDRHPLHPEYAAGNLLNLLCQLREDIVDYDFSNLTIRQAYLQKNRLQQVSFAHSHIAQSSFIQTFAAIFSIAFSPDNQLLAVGEASGRIYVWRVIDAQLLFSLEGHTGWPCCLQFSPDGARLASACADYTVKLWDVQTGQLLTTLRGHNGWVYSLSFNPEGTILASGSSDQTIKLWDAQTGQLLNDYQAHLGTVRSVAFLPAENFINSPHHPILVSGGDDHLIKLWDIDTGHQLTALQGHQDWIHSIAVSSDGLRIASGSSDYTIKLWDVQTGALLNTLTSHTETVMSIAFSADNLTLVSGSDDWTIKRWNVETGKLLQTLQGHLNPVNSIALSPNGLLLASGSLDQTIKLWDAQTGQLLRTLQGYVLWMRSISFSPDGTVLASGSTDHSIRLWDVKTGKLLKTLHGHQGWVWILCFSPDGEILASGGNDYTIKLWDVQSGKLLKTLEVHNNWIWGVSFSSDGAILASGSCDRTLRLWNRQTGELLRTIEAHSNSITSVSFSPTHNLVASCSRDRTAKLWDAITGELVHAFPEQIHDLEAIAWSSDGLFIGIGSADHTIQLWDAQTGALRQTLKGHHNWVRCVAFHPHQPLLASGSFDGTIKLWDIAQHLASDNFEPECRTLEGHTGWVVSIAFSPDGETLASCSIDGTIRFWEIETGKCLTILTVDRPYEGLNITGITGVTEAEKATLIALGAFIKAT</sequence>
<reference evidence="6" key="1">
    <citation type="submission" date="2020-05" db="EMBL/GenBank/DDBJ databases">
        <authorList>
            <person name="Zhu T."/>
            <person name="Keshari N."/>
            <person name="Lu X."/>
        </authorList>
    </citation>
    <scope>NUCLEOTIDE SEQUENCE</scope>
    <source>
        <strain evidence="6">NK1-12</strain>
    </source>
</reference>
<dbReference type="InterPro" id="IPR019775">
    <property type="entry name" value="WD40_repeat_CS"/>
</dbReference>
<dbReference type="PROSITE" id="PS50082">
    <property type="entry name" value="WD_REPEATS_2"/>
    <property type="match status" value="14"/>
</dbReference>
<evidence type="ECO:0000313" key="6">
    <source>
        <dbReference type="EMBL" id="WNZ25788.1"/>
    </source>
</evidence>
<feature type="repeat" description="WD" evidence="3">
    <location>
        <begin position="577"/>
        <end position="611"/>
    </location>
</feature>
<dbReference type="SUPFAM" id="SSF52540">
    <property type="entry name" value="P-loop containing nucleoside triphosphate hydrolases"/>
    <property type="match status" value="1"/>
</dbReference>
<feature type="repeat" description="WD" evidence="3">
    <location>
        <begin position="612"/>
        <end position="653"/>
    </location>
</feature>
<accession>A0AA97ARS3</accession>
<feature type="repeat" description="WD" evidence="3">
    <location>
        <begin position="746"/>
        <end position="787"/>
    </location>
</feature>
<dbReference type="SMART" id="SM00320">
    <property type="entry name" value="WD40"/>
    <property type="match status" value="14"/>
</dbReference>
<evidence type="ECO:0000256" key="1">
    <source>
        <dbReference type="ARBA" id="ARBA00022574"/>
    </source>
</evidence>
<evidence type="ECO:0000259" key="5">
    <source>
        <dbReference type="Pfam" id="PF26355"/>
    </source>
</evidence>
<feature type="repeat" description="WD" evidence="3">
    <location>
        <begin position="654"/>
        <end position="695"/>
    </location>
</feature>
<dbReference type="InterPro" id="IPR011047">
    <property type="entry name" value="Quinoprotein_ADH-like_sf"/>
</dbReference>
<dbReference type="InterPro" id="IPR001680">
    <property type="entry name" value="WD40_rpt"/>
</dbReference>
<gene>
    <name evidence="6" type="ORF">HJG54_25100</name>
</gene>
<dbReference type="Gene3D" id="3.40.50.300">
    <property type="entry name" value="P-loop containing nucleotide triphosphate hydrolases"/>
    <property type="match status" value="1"/>
</dbReference>
<feature type="repeat" description="WD" evidence="3">
    <location>
        <begin position="956"/>
        <end position="997"/>
    </location>
</feature>
<feature type="repeat" description="WD" evidence="3">
    <location>
        <begin position="788"/>
        <end position="829"/>
    </location>
</feature>
<dbReference type="PANTHER" id="PTHR19879:SF9">
    <property type="entry name" value="TRANSCRIPTION INITIATION FACTOR TFIID SUBUNIT 5"/>
    <property type="match status" value="1"/>
</dbReference>
<organism evidence="6">
    <name type="scientific">Leptolyngbya sp. NK1-12</name>
    <dbReference type="NCBI Taxonomy" id="2547451"/>
    <lineage>
        <taxon>Bacteria</taxon>
        <taxon>Bacillati</taxon>
        <taxon>Cyanobacteriota</taxon>
        <taxon>Cyanophyceae</taxon>
        <taxon>Leptolyngbyales</taxon>
        <taxon>Leptolyngbyaceae</taxon>
        <taxon>Leptolyngbya group</taxon>
        <taxon>Leptolyngbya</taxon>
    </lineage>
</organism>
<feature type="repeat" description="WD" evidence="3">
    <location>
        <begin position="914"/>
        <end position="955"/>
    </location>
</feature>
<dbReference type="InterPro" id="IPR002182">
    <property type="entry name" value="NB-ARC"/>
</dbReference>
<feature type="repeat" description="WD" evidence="3">
    <location>
        <begin position="1082"/>
        <end position="1115"/>
    </location>
</feature>
<dbReference type="PRINTS" id="PR00364">
    <property type="entry name" value="DISEASERSIST"/>
</dbReference>
<dbReference type="SUPFAM" id="SSF50998">
    <property type="entry name" value="Quinoprotein alcohol dehydrogenase-like"/>
    <property type="match status" value="2"/>
</dbReference>
<keyword evidence="2" id="KW-0677">Repeat</keyword>
<protein>
    <submittedName>
        <fullName evidence="6">NACHT domain-containing protein</fullName>
    </submittedName>
</protein>
<evidence type="ECO:0000256" key="3">
    <source>
        <dbReference type="PROSITE-ProRule" id="PRU00221"/>
    </source>
</evidence>
<feature type="repeat" description="WD" evidence="3">
    <location>
        <begin position="830"/>
        <end position="871"/>
    </location>
</feature>
<keyword evidence="1 3" id="KW-0853">WD repeat</keyword>
<dbReference type="Pfam" id="PF00400">
    <property type="entry name" value="WD40"/>
    <property type="match status" value="9"/>
</dbReference>
<dbReference type="PRINTS" id="PR00320">
    <property type="entry name" value="GPROTEINBRPT"/>
</dbReference>
<feature type="repeat" description="WD" evidence="3">
    <location>
        <begin position="1040"/>
        <end position="1081"/>
    </location>
</feature>
<dbReference type="InterPro" id="IPR027417">
    <property type="entry name" value="P-loop_NTPase"/>
</dbReference>
<dbReference type="Gene3D" id="2.130.10.10">
    <property type="entry name" value="YVTN repeat-like/Quinoprotein amine dehydrogenase"/>
    <property type="match status" value="5"/>
</dbReference>
<feature type="repeat" description="WD" evidence="3">
    <location>
        <begin position="1131"/>
        <end position="1172"/>
    </location>
</feature>
<dbReference type="Pfam" id="PF26355">
    <property type="entry name" value="HTH_VMAP-M9"/>
    <property type="match status" value="1"/>
</dbReference>
<dbReference type="Pfam" id="PF25173">
    <property type="entry name" value="Beta-prop_WDR3_1st"/>
    <property type="match status" value="1"/>
</dbReference>
<evidence type="ECO:0000259" key="4">
    <source>
        <dbReference type="Pfam" id="PF00931"/>
    </source>
</evidence>
<feature type="repeat" description="WD" evidence="3">
    <location>
        <begin position="696"/>
        <end position="745"/>
    </location>
</feature>
<dbReference type="PROSITE" id="PS50294">
    <property type="entry name" value="WD_REPEATS_REGION"/>
    <property type="match status" value="12"/>
</dbReference>
<dbReference type="InterPro" id="IPR020472">
    <property type="entry name" value="WD40_PAC1"/>
</dbReference>
<dbReference type="PANTHER" id="PTHR19879">
    <property type="entry name" value="TRANSCRIPTION INITIATION FACTOR TFIID"/>
    <property type="match status" value="1"/>
</dbReference>
<dbReference type="PROSITE" id="PS00678">
    <property type="entry name" value="WD_REPEATS_1"/>
    <property type="match status" value="10"/>
</dbReference>
<dbReference type="AlphaFoldDB" id="A0AA97ARS3"/>
<feature type="repeat" description="WD" evidence="3">
    <location>
        <begin position="872"/>
        <end position="913"/>
    </location>
</feature>
<feature type="domain" description="NB-ARC" evidence="4">
    <location>
        <begin position="126"/>
        <end position="222"/>
    </location>
</feature>
<dbReference type="InterPro" id="IPR058651">
    <property type="entry name" value="HTH_VMAP-M9"/>
</dbReference>
<feature type="domain" description="vWA-MoxR associated protein N-terminal HTH" evidence="5">
    <location>
        <begin position="1"/>
        <end position="85"/>
    </location>
</feature>
<dbReference type="RefSeq" id="WP_316431954.1">
    <property type="nucleotide sequence ID" value="NZ_CP053586.1"/>
</dbReference>
<dbReference type="GO" id="GO:0043531">
    <property type="term" value="F:ADP binding"/>
    <property type="evidence" value="ECO:0007669"/>
    <property type="project" value="InterPro"/>
</dbReference>
<proteinExistence type="predicted"/>